<proteinExistence type="inferred from homology"/>
<evidence type="ECO:0000313" key="3">
    <source>
        <dbReference type="EMBL" id="MCY6485316.1"/>
    </source>
</evidence>
<comment type="caution">
    <text evidence="3">The sequence shown here is derived from an EMBL/GenBank/DDBJ whole genome shotgun (WGS) entry which is preliminary data.</text>
</comment>
<evidence type="ECO:0000256" key="2">
    <source>
        <dbReference type="ARBA" id="ARBA00022801"/>
    </source>
</evidence>
<gene>
    <name evidence="3" type="ORF">OW763_13330</name>
</gene>
<keyword evidence="2" id="KW-0378">Hydrolase</keyword>
<protein>
    <submittedName>
        <fullName evidence="3">Thioesterase family protein</fullName>
    </submittedName>
</protein>
<accession>A0ABT4D257</accession>
<evidence type="ECO:0000256" key="1">
    <source>
        <dbReference type="ARBA" id="ARBA00005953"/>
    </source>
</evidence>
<dbReference type="PANTHER" id="PTHR31793">
    <property type="entry name" value="4-HYDROXYBENZOYL-COA THIOESTERASE FAMILY MEMBER"/>
    <property type="match status" value="1"/>
</dbReference>
<name>A0ABT4D257_9CLOT</name>
<dbReference type="Pfam" id="PF13279">
    <property type="entry name" value="4HBT_2"/>
    <property type="match status" value="1"/>
</dbReference>
<dbReference type="NCBIfam" id="TIGR00051">
    <property type="entry name" value="YbgC/FadM family acyl-CoA thioesterase"/>
    <property type="match status" value="1"/>
</dbReference>
<dbReference type="CDD" id="cd00586">
    <property type="entry name" value="4HBT"/>
    <property type="match status" value="1"/>
</dbReference>
<dbReference type="InterPro" id="IPR029069">
    <property type="entry name" value="HotDog_dom_sf"/>
</dbReference>
<evidence type="ECO:0000313" key="4">
    <source>
        <dbReference type="Proteomes" id="UP001078443"/>
    </source>
</evidence>
<dbReference type="InterPro" id="IPR006684">
    <property type="entry name" value="YbgC/YbaW"/>
</dbReference>
<organism evidence="3 4">
    <name type="scientific">Clostridium aestuarii</name>
    <dbReference type="NCBI Taxonomy" id="338193"/>
    <lineage>
        <taxon>Bacteria</taxon>
        <taxon>Bacillati</taxon>
        <taxon>Bacillota</taxon>
        <taxon>Clostridia</taxon>
        <taxon>Eubacteriales</taxon>
        <taxon>Clostridiaceae</taxon>
        <taxon>Clostridium</taxon>
    </lineage>
</organism>
<dbReference type="SUPFAM" id="SSF54637">
    <property type="entry name" value="Thioesterase/thiol ester dehydrase-isomerase"/>
    <property type="match status" value="1"/>
</dbReference>
<reference evidence="3" key="1">
    <citation type="submission" date="2022-12" db="EMBL/GenBank/DDBJ databases">
        <authorList>
            <person name="Wang J."/>
        </authorList>
    </citation>
    <scope>NUCLEOTIDE SEQUENCE</scope>
    <source>
        <strain evidence="3">HY-45-18</strain>
    </source>
</reference>
<dbReference type="InterPro" id="IPR050563">
    <property type="entry name" value="4-hydroxybenzoyl-CoA_TE"/>
</dbReference>
<dbReference type="EMBL" id="JAPQER010000006">
    <property type="protein sequence ID" value="MCY6485316.1"/>
    <property type="molecule type" value="Genomic_DNA"/>
</dbReference>
<sequence>MHINKTTIKVRYVETDKMGIVHHSNYYAWFELGRGEFITESGITYRDIEEKGVMLPVLESSCKYIMGAKYEDEVIIETWIEEMNGAKIIFNYNVVRKEDKKLLAKGSTTHAFVGENFKIINIKKKKPEMWEKLQKLYTDKYYSI</sequence>
<comment type="similarity">
    <text evidence="1">Belongs to the 4-hydroxybenzoyl-CoA thioesterase family.</text>
</comment>
<dbReference type="PIRSF" id="PIRSF003230">
    <property type="entry name" value="YbgC"/>
    <property type="match status" value="1"/>
</dbReference>
<dbReference type="PANTHER" id="PTHR31793:SF27">
    <property type="entry name" value="NOVEL THIOESTERASE SUPERFAMILY DOMAIN AND SAPOSIN A-TYPE DOMAIN CONTAINING PROTEIN (0610012H03RIK)"/>
    <property type="match status" value="1"/>
</dbReference>
<dbReference type="Proteomes" id="UP001078443">
    <property type="component" value="Unassembled WGS sequence"/>
</dbReference>
<dbReference type="Gene3D" id="3.10.129.10">
    <property type="entry name" value="Hotdog Thioesterase"/>
    <property type="match status" value="1"/>
</dbReference>
<keyword evidence="4" id="KW-1185">Reference proteome</keyword>
<dbReference type="RefSeq" id="WP_268041637.1">
    <property type="nucleotide sequence ID" value="NZ_JAPQER010000006.1"/>
</dbReference>